<sequence>MRERRALSRHVCLGRCLRSRSGYAHQQYQGSRIVPLLMPGADGTLQPSWLSCMGTATVTELHDDPCRDCRRPLGSMAEIRDARRWHPRPQASTSRSAAGKNVVMRPLFPLLCCLSPRARRATRHPCRSSVPRAYSLAMLPCERGDGQPGVSWARCSVLPGVPLSSPTARLVLALGRRCLSCLRRAVCPGACAGCCWGRRKSHWSQWPSVHRPL</sequence>
<gene>
    <name evidence="1" type="ORF">K491DRAFT_288039</name>
</gene>
<dbReference type="Proteomes" id="UP000799324">
    <property type="component" value="Unassembled WGS sequence"/>
</dbReference>
<dbReference type="AlphaFoldDB" id="A0A6A6TSC4"/>
<reference evidence="1" key="1">
    <citation type="journal article" date="2020" name="Stud. Mycol.">
        <title>101 Dothideomycetes genomes: a test case for predicting lifestyles and emergence of pathogens.</title>
        <authorList>
            <person name="Haridas S."/>
            <person name="Albert R."/>
            <person name="Binder M."/>
            <person name="Bloem J."/>
            <person name="Labutti K."/>
            <person name="Salamov A."/>
            <person name="Andreopoulos B."/>
            <person name="Baker S."/>
            <person name="Barry K."/>
            <person name="Bills G."/>
            <person name="Bluhm B."/>
            <person name="Cannon C."/>
            <person name="Castanera R."/>
            <person name="Culley D."/>
            <person name="Daum C."/>
            <person name="Ezra D."/>
            <person name="Gonzalez J."/>
            <person name="Henrissat B."/>
            <person name="Kuo A."/>
            <person name="Liang C."/>
            <person name="Lipzen A."/>
            <person name="Lutzoni F."/>
            <person name="Magnuson J."/>
            <person name="Mondo S."/>
            <person name="Nolan M."/>
            <person name="Ohm R."/>
            <person name="Pangilinan J."/>
            <person name="Park H.-J."/>
            <person name="Ramirez L."/>
            <person name="Alfaro M."/>
            <person name="Sun H."/>
            <person name="Tritt A."/>
            <person name="Yoshinaga Y."/>
            <person name="Zwiers L.-H."/>
            <person name="Turgeon B."/>
            <person name="Goodwin S."/>
            <person name="Spatafora J."/>
            <person name="Crous P."/>
            <person name="Grigoriev I."/>
        </authorList>
    </citation>
    <scope>NUCLEOTIDE SEQUENCE</scope>
    <source>
        <strain evidence="1">CBS 122681</strain>
    </source>
</reference>
<dbReference type="EMBL" id="MU004290">
    <property type="protein sequence ID" value="KAF2662346.1"/>
    <property type="molecule type" value="Genomic_DNA"/>
</dbReference>
<evidence type="ECO:0000313" key="2">
    <source>
        <dbReference type="Proteomes" id="UP000799324"/>
    </source>
</evidence>
<name>A0A6A6TSC4_9PLEO</name>
<keyword evidence="2" id="KW-1185">Reference proteome</keyword>
<accession>A0A6A6TSC4</accession>
<protein>
    <submittedName>
        <fullName evidence="1">Uncharacterized protein</fullName>
    </submittedName>
</protein>
<proteinExistence type="predicted"/>
<organism evidence="1 2">
    <name type="scientific">Lophiostoma macrostomum CBS 122681</name>
    <dbReference type="NCBI Taxonomy" id="1314788"/>
    <lineage>
        <taxon>Eukaryota</taxon>
        <taxon>Fungi</taxon>
        <taxon>Dikarya</taxon>
        <taxon>Ascomycota</taxon>
        <taxon>Pezizomycotina</taxon>
        <taxon>Dothideomycetes</taxon>
        <taxon>Pleosporomycetidae</taxon>
        <taxon>Pleosporales</taxon>
        <taxon>Lophiostomataceae</taxon>
        <taxon>Lophiostoma</taxon>
    </lineage>
</organism>
<evidence type="ECO:0000313" key="1">
    <source>
        <dbReference type="EMBL" id="KAF2662346.1"/>
    </source>
</evidence>